<evidence type="ECO:0000313" key="6">
    <source>
        <dbReference type="EMBL" id="SER22090.1"/>
    </source>
</evidence>
<evidence type="ECO:0000256" key="3">
    <source>
        <dbReference type="ARBA" id="ARBA00022989"/>
    </source>
</evidence>
<feature type="transmembrane region" description="Helical" evidence="5">
    <location>
        <begin position="67"/>
        <end position="84"/>
    </location>
</feature>
<organism evidence="6 7">
    <name type="scientific">Flavobacterium frigoris</name>
    <dbReference type="NCBI Taxonomy" id="229204"/>
    <lineage>
        <taxon>Bacteria</taxon>
        <taxon>Pseudomonadati</taxon>
        <taxon>Bacteroidota</taxon>
        <taxon>Flavobacteriia</taxon>
        <taxon>Flavobacteriales</taxon>
        <taxon>Flavobacteriaceae</taxon>
        <taxon>Flavobacterium</taxon>
    </lineage>
</organism>
<dbReference type="EMBL" id="FOFZ01000008">
    <property type="protein sequence ID" value="SER22090.1"/>
    <property type="molecule type" value="Genomic_DNA"/>
</dbReference>
<feature type="transmembrane region" description="Helical" evidence="5">
    <location>
        <begin position="6"/>
        <end position="22"/>
    </location>
</feature>
<evidence type="ECO:0000313" key="7">
    <source>
        <dbReference type="Proteomes" id="UP000183658"/>
    </source>
</evidence>
<dbReference type="Proteomes" id="UP000183658">
    <property type="component" value="Unassembled WGS sequence"/>
</dbReference>
<reference evidence="7" key="1">
    <citation type="submission" date="2016-10" db="EMBL/GenBank/DDBJ databases">
        <authorList>
            <person name="Varghese N."/>
            <person name="Submissions S."/>
        </authorList>
    </citation>
    <scope>NUCLEOTIDE SEQUENCE [LARGE SCALE GENOMIC DNA]</scope>
    <source>
        <strain evidence="7">DSM 15719</strain>
    </source>
</reference>
<evidence type="ECO:0000256" key="5">
    <source>
        <dbReference type="SAM" id="Phobius"/>
    </source>
</evidence>
<protein>
    <submittedName>
        <fullName evidence="6">DoxX-like family protein</fullName>
    </submittedName>
</protein>
<keyword evidence="4 5" id="KW-0472">Membrane</keyword>
<accession>A0A1H9ME94</accession>
<feature type="transmembrane region" description="Helical" evidence="5">
    <location>
        <begin position="96"/>
        <end position="114"/>
    </location>
</feature>
<comment type="subcellular location">
    <subcellularLocation>
        <location evidence="1">Membrane</location>
        <topology evidence="1">Multi-pass membrane protein</topology>
    </subcellularLocation>
</comment>
<name>A0A1H9ME94_FLAFI</name>
<proteinExistence type="predicted"/>
<evidence type="ECO:0000256" key="1">
    <source>
        <dbReference type="ARBA" id="ARBA00004141"/>
    </source>
</evidence>
<dbReference type="OrthoDB" id="797173at2"/>
<dbReference type="InterPro" id="IPR032808">
    <property type="entry name" value="DoxX"/>
</dbReference>
<sequence>MENLSMIAQLIVAISVVIVWVFRFDNIVKEFKQYGLSDLTRTIVGATKIALATLLIAGIWYPSLVLIPALLMAFLMLSAQYFHFKVNNPWQKRIPSLFLMLLSLFIAAVTLNLIA</sequence>
<dbReference type="RefSeq" id="WP_074723658.1">
    <property type="nucleotide sequence ID" value="NZ_CBCRVS010000015.1"/>
</dbReference>
<dbReference type="GO" id="GO:0016020">
    <property type="term" value="C:membrane"/>
    <property type="evidence" value="ECO:0007669"/>
    <property type="project" value="UniProtKB-SubCell"/>
</dbReference>
<dbReference type="Pfam" id="PF13564">
    <property type="entry name" value="DoxX_2"/>
    <property type="match status" value="1"/>
</dbReference>
<keyword evidence="2 5" id="KW-0812">Transmembrane</keyword>
<keyword evidence="7" id="KW-1185">Reference proteome</keyword>
<evidence type="ECO:0000256" key="2">
    <source>
        <dbReference type="ARBA" id="ARBA00022692"/>
    </source>
</evidence>
<keyword evidence="3 5" id="KW-1133">Transmembrane helix</keyword>
<evidence type="ECO:0000256" key="4">
    <source>
        <dbReference type="ARBA" id="ARBA00023136"/>
    </source>
</evidence>
<gene>
    <name evidence="6" type="ORF">SAMN05444355_10867</name>
</gene>
<dbReference type="AlphaFoldDB" id="A0A1H9ME94"/>